<organism evidence="1 2">
    <name type="scientific">Flavobacterium noncentrifugens</name>
    <dbReference type="NCBI Taxonomy" id="1128970"/>
    <lineage>
        <taxon>Bacteria</taxon>
        <taxon>Pseudomonadati</taxon>
        <taxon>Bacteroidota</taxon>
        <taxon>Flavobacteriia</taxon>
        <taxon>Flavobacteriales</taxon>
        <taxon>Flavobacteriaceae</taxon>
        <taxon>Flavobacterium</taxon>
    </lineage>
</organism>
<dbReference type="RefSeq" id="WP_091398076.1">
    <property type="nucleotide sequence ID" value="NZ_BKAI01000012.1"/>
</dbReference>
<sequence>MTYEAAKSRLDDLFLALMYGTENPWLLTKGQRILINQERGRLLALPEVECEPRPVPESIEYIIAQVPKLIDKYGLTAIEKPIDFIEVNF</sequence>
<accession>A0A1G9BS67</accession>
<evidence type="ECO:0000313" key="1">
    <source>
        <dbReference type="EMBL" id="SDK42286.1"/>
    </source>
</evidence>
<evidence type="ECO:0000313" key="2">
    <source>
        <dbReference type="Proteomes" id="UP000199580"/>
    </source>
</evidence>
<protein>
    <submittedName>
        <fullName evidence="1">Uncharacterized protein</fullName>
    </submittedName>
</protein>
<dbReference type="Proteomes" id="UP000199580">
    <property type="component" value="Unassembled WGS sequence"/>
</dbReference>
<dbReference type="AlphaFoldDB" id="A0A1G9BS67"/>
<proteinExistence type="predicted"/>
<gene>
    <name evidence="1" type="ORF">SAMN04487935_3332</name>
</gene>
<name>A0A1G9BS67_9FLAO</name>
<dbReference type="EMBL" id="FNEZ01000006">
    <property type="protein sequence ID" value="SDK42286.1"/>
    <property type="molecule type" value="Genomic_DNA"/>
</dbReference>
<keyword evidence="2" id="KW-1185">Reference proteome</keyword>
<dbReference type="STRING" id="1128970.SAMN04487935_3332"/>
<reference evidence="1 2" key="1">
    <citation type="submission" date="2016-10" db="EMBL/GenBank/DDBJ databases">
        <authorList>
            <person name="de Groot N.N."/>
        </authorList>
    </citation>
    <scope>NUCLEOTIDE SEQUENCE [LARGE SCALE GENOMIC DNA]</scope>
    <source>
        <strain evidence="1 2">CGMCC 1.10076</strain>
    </source>
</reference>